<evidence type="ECO:0000313" key="2">
    <source>
        <dbReference type="Proteomes" id="UP001153636"/>
    </source>
</evidence>
<sequence length="171" mass="19385">MQLRNLNNTMTQTEKGESKKNTNILGAKMERRSFGDVREKRTSAPVVYIPLRTISIRLTLETTTVIVMRQVNVLLKRNTVHGTPAQIINRILEDTGPAVQGKMPNKDAIRKLCQRTRNFVAAVPPTPLDLLILIIPEAFRIYQFASGQTEIFLMKDTGSELPDPQIIFLKR</sequence>
<gene>
    <name evidence="1" type="ORF">PSYICH_LOCUS9455</name>
</gene>
<dbReference type="Proteomes" id="UP001153636">
    <property type="component" value="Chromosome 3"/>
</dbReference>
<dbReference type="OrthoDB" id="6740409at2759"/>
<protein>
    <submittedName>
        <fullName evidence="1">Uncharacterized protein</fullName>
    </submittedName>
</protein>
<evidence type="ECO:0000313" key="1">
    <source>
        <dbReference type="EMBL" id="CAH1108690.1"/>
    </source>
</evidence>
<dbReference type="EMBL" id="OV651815">
    <property type="protein sequence ID" value="CAH1108690.1"/>
    <property type="molecule type" value="Genomic_DNA"/>
</dbReference>
<keyword evidence="2" id="KW-1185">Reference proteome</keyword>
<reference evidence="1" key="1">
    <citation type="submission" date="2022-01" db="EMBL/GenBank/DDBJ databases">
        <authorList>
            <person name="King R."/>
        </authorList>
    </citation>
    <scope>NUCLEOTIDE SEQUENCE</scope>
</reference>
<name>A0A9P0CYK8_9CUCU</name>
<accession>A0A9P0CYK8</accession>
<dbReference type="AlphaFoldDB" id="A0A9P0CYK8"/>
<organism evidence="1 2">
    <name type="scientific">Psylliodes chrysocephalus</name>
    <dbReference type="NCBI Taxonomy" id="3402493"/>
    <lineage>
        <taxon>Eukaryota</taxon>
        <taxon>Metazoa</taxon>
        <taxon>Ecdysozoa</taxon>
        <taxon>Arthropoda</taxon>
        <taxon>Hexapoda</taxon>
        <taxon>Insecta</taxon>
        <taxon>Pterygota</taxon>
        <taxon>Neoptera</taxon>
        <taxon>Endopterygota</taxon>
        <taxon>Coleoptera</taxon>
        <taxon>Polyphaga</taxon>
        <taxon>Cucujiformia</taxon>
        <taxon>Chrysomeloidea</taxon>
        <taxon>Chrysomelidae</taxon>
        <taxon>Galerucinae</taxon>
        <taxon>Alticini</taxon>
        <taxon>Psylliodes</taxon>
    </lineage>
</organism>
<proteinExistence type="predicted"/>